<evidence type="ECO:0000313" key="10">
    <source>
        <dbReference type="EMBL" id="NMQ27048.1"/>
    </source>
</evidence>
<evidence type="ECO:0000259" key="9">
    <source>
        <dbReference type="Pfam" id="PF05209"/>
    </source>
</evidence>
<dbReference type="EMBL" id="SPMY01000011">
    <property type="protein sequence ID" value="NMQ27048.1"/>
    <property type="molecule type" value="Genomic_DNA"/>
</dbReference>
<comment type="function">
    <text evidence="5 6">Cell division inhibitor that blocks the formation of polar Z ring septums. Rapidly oscillates between the poles of the cell to destabilize FtsZ filaments that have formed before they mature into polar Z rings. Prevents FtsZ polymerization.</text>
</comment>
<evidence type="ECO:0000259" key="8">
    <source>
        <dbReference type="Pfam" id="PF03775"/>
    </source>
</evidence>
<name>A0ABX1TWK4_9PROT</name>
<dbReference type="PANTHER" id="PTHR34108">
    <property type="entry name" value="SEPTUM SITE-DETERMINING PROTEIN MINC"/>
    <property type="match status" value="1"/>
</dbReference>
<feature type="compositionally biased region" description="Low complexity" evidence="7">
    <location>
        <begin position="123"/>
        <end position="134"/>
    </location>
</feature>
<evidence type="ECO:0000256" key="7">
    <source>
        <dbReference type="SAM" id="MobiDB-lite"/>
    </source>
</evidence>
<dbReference type="Pfam" id="PF03775">
    <property type="entry name" value="MinC_C"/>
    <property type="match status" value="1"/>
</dbReference>
<dbReference type="Gene3D" id="3.30.70.260">
    <property type="match status" value="1"/>
</dbReference>
<dbReference type="InterPro" id="IPR016098">
    <property type="entry name" value="CAP/MinC_C"/>
</dbReference>
<feature type="domain" description="Septum formation inhibitor MinC C-terminal" evidence="8">
    <location>
        <begin position="162"/>
        <end position="258"/>
    </location>
</feature>
<keyword evidence="4 6" id="KW-0131">Cell cycle</keyword>
<dbReference type="Gene3D" id="2.160.20.70">
    <property type="match status" value="1"/>
</dbReference>
<feature type="compositionally biased region" description="Pro residues" evidence="7">
    <location>
        <begin position="135"/>
        <end position="144"/>
    </location>
</feature>
<proteinExistence type="inferred from homology"/>
<dbReference type="Pfam" id="PF05209">
    <property type="entry name" value="MinC_N"/>
    <property type="match status" value="1"/>
</dbReference>
<dbReference type="InterPro" id="IPR005526">
    <property type="entry name" value="Septum_form_inhib_MinC_C"/>
</dbReference>
<feature type="domain" description="Septum formation inhibitor MinC N-terminal" evidence="9">
    <location>
        <begin position="11"/>
        <end position="81"/>
    </location>
</feature>
<evidence type="ECO:0000256" key="4">
    <source>
        <dbReference type="ARBA" id="ARBA00023306"/>
    </source>
</evidence>
<keyword evidence="11" id="KW-1185">Reference proteome</keyword>
<dbReference type="PANTHER" id="PTHR34108:SF1">
    <property type="entry name" value="SEPTUM SITE-DETERMINING PROTEIN MINC"/>
    <property type="match status" value="1"/>
</dbReference>
<organism evidence="10 11">
    <name type="scientific">Candidatus Accumulibacter phosphatis</name>
    <dbReference type="NCBI Taxonomy" id="327160"/>
    <lineage>
        <taxon>Bacteria</taxon>
        <taxon>Pseudomonadati</taxon>
        <taxon>Pseudomonadota</taxon>
        <taxon>Betaproteobacteria</taxon>
        <taxon>Candidatus Accumulibacter</taxon>
    </lineage>
</organism>
<evidence type="ECO:0000256" key="6">
    <source>
        <dbReference type="HAMAP-Rule" id="MF_00267"/>
    </source>
</evidence>
<dbReference type="SUPFAM" id="SSF63848">
    <property type="entry name" value="Cell-division inhibitor MinC, C-terminal domain"/>
    <property type="match status" value="1"/>
</dbReference>
<evidence type="ECO:0000256" key="1">
    <source>
        <dbReference type="ARBA" id="ARBA00006291"/>
    </source>
</evidence>
<sequence>MPQNNITPPLIEFKGSTLPVVTVSLRSLQLGELGEAANALFGDDPFFDGEAAVLDLSQAGAVSSAKWQFLKELFRAHGLNVMGVRGGSDELRQSARTAGLPTYAAVDRSARALPPADEERSGPAPTGAPAMAAAAPPPAPPAAKPEPTASTLASTKSATLFLTRPLRSGQQIYARGGDLVVLAAINSGAEVIADGHIHIYAPLHGRALAGASGDTEARIFSTRFDAQLVSIAGLYRTFDSGVPADLAGQTVQVRLTEKNWRQLRETHRRADLDGLTTMQALAIALQRRRQSTELPFCG</sequence>
<evidence type="ECO:0000313" key="11">
    <source>
        <dbReference type="Proteomes" id="UP000749010"/>
    </source>
</evidence>
<keyword evidence="3 6" id="KW-0717">Septation</keyword>
<feature type="region of interest" description="Disordered" evidence="7">
    <location>
        <begin position="112"/>
        <end position="150"/>
    </location>
</feature>
<comment type="caution">
    <text evidence="10">The sequence shown here is derived from an EMBL/GenBank/DDBJ whole genome shotgun (WGS) entry which is preliminary data.</text>
</comment>
<reference evidence="10 11" key="1">
    <citation type="submission" date="2019-03" db="EMBL/GenBank/DDBJ databases">
        <title>Metabolic reconstructions from genomes of highly enriched 'Candidatus Accumulibacter' and 'Candidatus Competibacter' bioreactor populations.</title>
        <authorList>
            <person name="Annavajhala M.K."/>
            <person name="Welles L."/>
            <person name="Abbas B."/>
            <person name="Sorokin D."/>
            <person name="Park H."/>
            <person name="Van Loosdrecht M."/>
            <person name="Chandran K."/>
        </authorList>
    </citation>
    <scope>NUCLEOTIDE SEQUENCE [LARGE SCALE GENOMIC DNA]</scope>
    <source>
        <strain evidence="10 11">SBR_S</strain>
    </source>
</reference>
<protein>
    <recommendedName>
        <fullName evidence="6">Probable septum site-determining protein MinC</fullName>
    </recommendedName>
</protein>
<evidence type="ECO:0000256" key="5">
    <source>
        <dbReference type="ARBA" id="ARBA00025606"/>
    </source>
</evidence>
<accession>A0ABX1TWK4</accession>
<dbReference type="NCBIfam" id="TIGR01222">
    <property type="entry name" value="minC"/>
    <property type="match status" value="1"/>
</dbReference>
<comment type="subunit">
    <text evidence="6">Interacts with MinD and FtsZ.</text>
</comment>
<dbReference type="InterPro" id="IPR007874">
    <property type="entry name" value="MinC_N"/>
</dbReference>
<comment type="similarity">
    <text evidence="1 6">Belongs to the MinC family.</text>
</comment>
<dbReference type="InterPro" id="IPR013033">
    <property type="entry name" value="MinC"/>
</dbReference>
<gene>
    <name evidence="6 10" type="primary">minC</name>
    <name evidence="10" type="ORF">E4Q23_04345</name>
</gene>
<dbReference type="HAMAP" id="MF_00267">
    <property type="entry name" value="MinC"/>
    <property type="match status" value="1"/>
</dbReference>
<evidence type="ECO:0000256" key="2">
    <source>
        <dbReference type="ARBA" id="ARBA00022618"/>
    </source>
</evidence>
<dbReference type="InterPro" id="IPR036145">
    <property type="entry name" value="MinC_C_sf"/>
</dbReference>
<keyword evidence="2 6" id="KW-0132">Cell division</keyword>
<dbReference type="Proteomes" id="UP000749010">
    <property type="component" value="Unassembled WGS sequence"/>
</dbReference>
<evidence type="ECO:0000256" key="3">
    <source>
        <dbReference type="ARBA" id="ARBA00023210"/>
    </source>
</evidence>
<dbReference type="RefSeq" id="WP_169065498.1">
    <property type="nucleotide sequence ID" value="NZ_SPMY01000011.1"/>
</dbReference>